<comment type="caution">
    <text evidence="1">The sequence shown here is derived from an EMBL/GenBank/DDBJ whole genome shotgun (WGS) entry which is preliminary data.</text>
</comment>
<reference evidence="1 2" key="2">
    <citation type="submission" date="2021-08" db="EMBL/GenBank/DDBJ databases">
        <title>Massilia sp. R798.</title>
        <authorList>
            <person name="Baek J.H."/>
            <person name="Jung H.S."/>
            <person name="Kim K.R."/>
            <person name="Jeon C.O."/>
        </authorList>
    </citation>
    <scope>NUCLEOTIDE SEQUENCE [LARGE SCALE GENOMIC DNA]</scope>
    <source>
        <strain evidence="1 2">R798</strain>
    </source>
</reference>
<evidence type="ECO:0000313" key="1">
    <source>
        <dbReference type="EMBL" id="MBZ2210103.1"/>
    </source>
</evidence>
<gene>
    <name evidence="1" type="ORF">I4X03_022800</name>
</gene>
<protein>
    <submittedName>
        <fullName evidence="1">Uncharacterized protein</fullName>
    </submittedName>
</protein>
<sequence>MGLLGKLLRWVGSARVPDDWTRPRIGACETHTKVSDVSFTWDEVNAIKAYKIDLLTWDEIRVVVSFGRPETVIELSEEQEGFEAFIRTAEQKLSFPKGWWERLAKPAFETCETTLFRR</sequence>
<accession>A0ABS7SVW6</accession>
<dbReference type="EMBL" id="JAFBIL020000016">
    <property type="protein sequence ID" value="MBZ2210103.1"/>
    <property type="molecule type" value="Genomic_DNA"/>
</dbReference>
<proteinExistence type="predicted"/>
<evidence type="ECO:0000313" key="2">
    <source>
        <dbReference type="Proteomes" id="UP000809349"/>
    </source>
</evidence>
<organism evidence="1 2">
    <name type="scientific">Massilia soli</name>
    <dbReference type="NCBI Taxonomy" id="2792854"/>
    <lineage>
        <taxon>Bacteria</taxon>
        <taxon>Pseudomonadati</taxon>
        <taxon>Pseudomonadota</taxon>
        <taxon>Betaproteobacteria</taxon>
        <taxon>Burkholderiales</taxon>
        <taxon>Oxalobacteraceae</taxon>
        <taxon>Telluria group</taxon>
        <taxon>Massilia</taxon>
    </lineage>
</organism>
<dbReference type="RefSeq" id="WP_223471374.1">
    <property type="nucleotide sequence ID" value="NZ_JAFBIL020000016.1"/>
</dbReference>
<keyword evidence="2" id="KW-1185">Reference proteome</keyword>
<reference evidence="1 2" key="1">
    <citation type="submission" date="2021-01" db="EMBL/GenBank/DDBJ databases">
        <authorList>
            <person name="Ruan W."/>
            <person name="Khan S.A."/>
            <person name="Jeon C.O."/>
        </authorList>
    </citation>
    <scope>NUCLEOTIDE SEQUENCE [LARGE SCALE GENOMIC DNA]</scope>
    <source>
        <strain evidence="1 2">R798</strain>
    </source>
</reference>
<name>A0ABS7SVW6_9BURK</name>
<dbReference type="Proteomes" id="UP000809349">
    <property type="component" value="Unassembled WGS sequence"/>
</dbReference>